<dbReference type="InterPro" id="IPR006137">
    <property type="entry name" value="NADH_UbQ_OxRdtase-like_20kDa"/>
</dbReference>
<evidence type="ECO:0000313" key="3">
    <source>
        <dbReference type="EMBL" id="CAE6739428.1"/>
    </source>
</evidence>
<reference evidence="3 4" key="1">
    <citation type="submission" date="2021-02" db="EMBL/GenBank/DDBJ databases">
        <authorList>
            <person name="Han P."/>
        </authorList>
    </citation>
    <scope>NUCLEOTIDE SEQUENCE [LARGE SCALE GENOMIC DNA]</scope>
    <source>
        <strain evidence="3">Candidatus Nitrospira sp. ZN2</strain>
    </source>
</reference>
<feature type="domain" description="NADH:ubiquinone oxidoreductase-like 20kDa subunit" evidence="2">
    <location>
        <begin position="27"/>
        <end position="163"/>
    </location>
</feature>
<gene>
    <name evidence="3" type="ORF">NSPZN2_130014</name>
</gene>
<dbReference type="Pfam" id="PF01058">
    <property type="entry name" value="Oxidored_q6"/>
    <property type="match status" value="1"/>
</dbReference>
<sequence length="281" mass="30630">MGQRVHQTGETKKAARPKLGIFKFASCDGCQLSILNLEDDLLAIGQVLDIAYFPEASSDMRKGPYDIALVEGSITTPEDAHRILSVREQATVLITIGACATAGGIQALRNWADVDAFKRAVYPSPQYIQSLSTSTAISEHVRVDFELWGCPIDKAQLLRVLTDLLAGVQPRLPTHSVCIECKRREIVCVMVAKGIPCLGPVTRTGCGAICPSMGRDCYGCFGPAEGMHEGPGLPPNTASLAKEFHQRLNLIPVEVLRRFRGINGAVKPFREESQAWERNEA</sequence>
<dbReference type="EMBL" id="CAJNBJ010000005">
    <property type="protein sequence ID" value="CAE6739428.1"/>
    <property type="molecule type" value="Genomic_DNA"/>
</dbReference>
<dbReference type="SUPFAM" id="SSF56770">
    <property type="entry name" value="HydA/Nqo6-like"/>
    <property type="match status" value="1"/>
</dbReference>
<protein>
    <submittedName>
        <fullName evidence="3">Oxidored_q6 domain-containing protein</fullName>
    </submittedName>
</protein>
<dbReference type="InterPro" id="IPR037024">
    <property type="entry name" value="NiFe_Hase_small_N_sf"/>
</dbReference>
<comment type="caution">
    <text evidence="3">The sequence shown here is derived from an EMBL/GenBank/DDBJ whole genome shotgun (WGS) entry which is preliminary data.</text>
</comment>
<accession>A0ABM8R8N5</accession>
<name>A0ABM8R8N5_9BACT</name>
<dbReference type="PANTHER" id="PTHR42845">
    <property type="entry name" value="COENZYME F420-REDUCING HYDROGENASE, GAMMA SUBUNIT"/>
    <property type="match status" value="1"/>
</dbReference>
<organism evidence="3 4">
    <name type="scientific">Nitrospira defluvii</name>
    <dbReference type="NCBI Taxonomy" id="330214"/>
    <lineage>
        <taxon>Bacteria</taxon>
        <taxon>Pseudomonadati</taxon>
        <taxon>Nitrospirota</taxon>
        <taxon>Nitrospiria</taxon>
        <taxon>Nitrospirales</taxon>
        <taxon>Nitrospiraceae</taxon>
        <taxon>Nitrospira</taxon>
    </lineage>
</organism>
<evidence type="ECO:0000259" key="2">
    <source>
        <dbReference type="Pfam" id="PF01058"/>
    </source>
</evidence>
<evidence type="ECO:0000256" key="1">
    <source>
        <dbReference type="ARBA" id="ARBA00023002"/>
    </source>
</evidence>
<keyword evidence="1" id="KW-0560">Oxidoreductase</keyword>
<dbReference type="PANTHER" id="PTHR42845:SF3">
    <property type="entry name" value="CYTOSOLIC NIFE-HYDROGENASE, DELTA SUBUNIT"/>
    <property type="match status" value="1"/>
</dbReference>
<dbReference type="Proteomes" id="UP000675880">
    <property type="component" value="Unassembled WGS sequence"/>
</dbReference>
<dbReference type="Gene3D" id="3.40.50.700">
    <property type="entry name" value="NADH:ubiquinone oxidoreductase-like, 20kDa subunit"/>
    <property type="match status" value="1"/>
</dbReference>
<dbReference type="RefSeq" id="WP_213041962.1">
    <property type="nucleotide sequence ID" value="NZ_CAJNBJ010000005.1"/>
</dbReference>
<dbReference type="InterPro" id="IPR051349">
    <property type="entry name" value="Hydrogenase_assoc-protein"/>
</dbReference>
<keyword evidence="4" id="KW-1185">Reference proteome</keyword>
<evidence type="ECO:0000313" key="4">
    <source>
        <dbReference type="Proteomes" id="UP000675880"/>
    </source>
</evidence>
<proteinExistence type="predicted"/>